<proteinExistence type="predicted"/>
<dbReference type="EMBL" id="DVNK01000043">
    <property type="protein sequence ID" value="HIU47013.1"/>
    <property type="molecule type" value="Genomic_DNA"/>
</dbReference>
<gene>
    <name evidence="1" type="ORF">IAC59_07110</name>
</gene>
<accession>A0A9D1LS14</accession>
<name>A0A9D1LS14_9FIRM</name>
<sequence length="81" mass="9018">MDTFKVLSAFYIKEKDALLVSVEGRDARFKRGARIRDAFGRRYEIGALVSIGGISDEAAQRFTSFLVPGCADIGRLIQFDD</sequence>
<dbReference type="AlphaFoldDB" id="A0A9D1LS14"/>
<dbReference type="Proteomes" id="UP000824123">
    <property type="component" value="Unassembled WGS sequence"/>
</dbReference>
<evidence type="ECO:0000313" key="2">
    <source>
        <dbReference type="Proteomes" id="UP000824123"/>
    </source>
</evidence>
<reference evidence="1" key="1">
    <citation type="submission" date="2020-10" db="EMBL/GenBank/DDBJ databases">
        <authorList>
            <person name="Gilroy R."/>
        </authorList>
    </citation>
    <scope>NUCLEOTIDE SEQUENCE</scope>
    <source>
        <strain evidence="1">ChiSxjej2B14-8506</strain>
    </source>
</reference>
<organism evidence="1 2">
    <name type="scientific">Candidatus Fimadaptatus faecigallinarum</name>
    <dbReference type="NCBI Taxonomy" id="2840814"/>
    <lineage>
        <taxon>Bacteria</taxon>
        <taxon>Bacillati</taxon>
        <taxon>Bacillota</taxon>
        <taxon>Clostridia</taxon>
        <taxon>Eubacteriales</taxon>
        <taxon>Candidatus Fimadaptatus</taxon>
    </lineage>
</organism>
<protein>
    <submittedName>
        <fullName evidence="1">Uncharacterized protein</fullName>
    </submittedName>
</protein>
<comment type="caution">
    <text evidence="1">The sequence shown here is derived from an EMBL/GenBank/DDBJ whole genome shotgun (WGS) entry which is preliminary data.</text>
</comment>
<reference evidence="1" key="2">
    <citation type="journal article" date="2021" name="PeerJ">
        <title>Extensive microbial diversity within the chicken gut microbiome revealed by metagenomics and culture.</title>
        <authorList>
            <person name="Gilroy R."/>
            <person name="Ravi A."/>
            <person name="Getino M."/>
            <person name="Pursley I."/>
            <person name="Horton D.L."/>
            <person name="Alikhan N.F."/>
            <person name="Baker D."/>
            <person name="Gharbi K."/>
            <person name="Hall N."/>
            <person name="Watson M."/>
            <person name="Adriaenssens E.M."/>
            <person name="Foster-Nyarko E."/>
            <person name="Jarju S."/>
            <person name="Secka A."/>
            <person name="Antonio M."/>
            <person name="Oren A."/>
            <person name="Chaudhuri R.R."/>
            <person name="La Ragione R."/>
            <person name="Hildebrand F."/>
            <person name="Pallen M.J."/>
        </authorList>
    </citation>
    <scope>NUCLEOTIDE SEQUENCE</scope>
    <source>
        <strain evidence="1">ChiSxjej2B14-8506</strain>
    </source>
</reference>
<evidence type="ECO:0000313" key="1">
    <source>
        <dbReference type="EMBL" id="HIU47013.1"/>
    </source>
</evidence>